<dbReference type="PANTHER" id="PTHR43792">
    <property type="entry name" value="GNAT FAMILY, PUTATIVE (AFU_ORTHOLOGUE AFUA_3G00765)-RELATED-RELATED"/>
    <property type="match status" value="1"/>
</dbReference>
<dbReference type="InterPro" id="IPR051531">
    <property type="entry name" value="N-acetyltransferase"/>
</dbReference>
<name>A0AA37T1X6_9ALTE</name>
<dbReference type="Proteomes" id="UP001156601">
    <property type="component" value="Unassembled WGS sequence"/>
</dbReference>
<dbReference type="SUPFAM" id="SSF55729">
    <property type="entry name" value="Acyl-CoA N-acyltransferases (Nat)"/>
    <property type="match status" value="1"/>
</dbReference>
<keyword evidence="6" id="KW-1185">Reference proteome</keyword>
<protein>
    <submittedName>
        <fullName evidence="5">Alanine acetyltransferase</fullName>
    </submittedName>
</protein>
<dbReference type="Gene3D" id="3.40.630.30">
    <property type="match status" value="1"/>
</dbReference>
<reference evidence="5" key="2">
    <citation type="submission" date="2023-01" db="EMBL/GenBank/DDBJ databases">
        <title>Draft genome sequence of Agaribacter marinus strain NBRC 110023.</title>
        <authorList>
            <person name="Sun Q."/>
            <person name="Mori K."/>
        </authorList>
    </citation>
    <scope>NUCLEOTIDE SEQUENCE</scope>
    <source>
        <strain evidence="5">NBRC 110023</strain>
    </source>
</reference>
<evidence type="ECO:0000256" key="2">
    <source>
        <dbReference type="ARBA" id="ARBA00023315"/>
    </source>
</evidence>
<reference evidence="5" key="1">
    <citation type="journal article" date="2014" name="Int. J. Syst. Evol. Microbiol.">
        <title>Complete genome sequence of Corynebacterium casei LMG S-19264T (=DSM 44701T), isolated from a smear-ripened cheese.</title>
        <authorList>
            <consortium name="US DOE Joint Genome Institute (JGI-PGF)"/>
            <person name="Walter F."/>
            <person name="Albersmeier A."/>
            <person name="Kalinowski J."/>
            <person name="Ruckert C."/>
        </authorList>
    </citation>
    <scope>NUCLEOTIDE SEQUENCE</scope>
    <source>
        <strain evidence="5">NBRC 110023</strain>
    </source>
</reference>
<evidence type="ECO:0000256" key="1">
    <source>
        <dbReference type="ARBA" id="ARBA00022679"/>
    </source>
</evidence>
<proteinExistence type="inferred from homology"/>
<dbReference type="GO" id="GO:0005737">
    <property type="term" value="C:cytoplasm"/>
    <property type="evidence" value="ECO:0007669"/>
    <property type="project" value="TreeGrafter"/>
</dbReference>
<comment type="caution">
    <text evidence="5">The sequence shown here is derived from an EMBL/GenBank/DDBJ whole genome shotgun (WGS) entry which is preliminary data.</text>
</comment>
<dbReference type="Pfam" id="PF13302">
    <property type="entry name" value="Acetyltransf_3"/>
    <property type="match status" value="1"/>
</dbReference>
<keyword evidence="1" id="KW-0808">Transferase</keyword>
<comment type="similarity">
    <text evidence="3">Belongs to the acetyltransferase family. RimJ subfamily.</text>
</comment>
<dbReference type="PROSITE" id="PS51186">
    <property type="entry name" value="GNAT"/>
    <property type="match status" value="1"/>
</dbReference>
<dbReference type="InterPro" id="IPR000182">
    <property type="entry name" value="GNAT_dom"/>
</dbReference>
<accession>A0AA37T1X6</accession>
<evidence type="ECO:0000259" key="4">
    <source>
        <dbReference type="PROSITE" id="PS51186"/>
    </source>
</evidence>
<sequence>MYQGKNMLFESLNETHTDKLLAFELENREYFESFIASREETFYSLTGVSNHIQELQDLQQKSEAMSFVLMQEGCVIARANIKNIQLNGSAEIGYRVGIGASNRGIGSLCVNHLVCISENLNLKHLSAFVIDNNPASKKVLLKNGFHLDLCIPNSFEHQGQFYHGFEYLHILSQQPN</sequence>
<evidence type="ECO:0000256" key="3">
    <source>
        <dbReference type="ARBA" id="ARBA00038502"/>
    </source>
</evidence>
<dbReference type="GO" id="GO:0008999">
    <property type="term" value="F:protein-N-terminal-alanine acetyltransferase activity"/>
    <property type="evidence" value="ECO:0007669"/>
    <property type="project" value="TreeGrafter"/>
</dbReference>
<evidence type="ECO:0000313" key="6">
    <source>
        <dbReference type="Proteomes" id="UP001156601"/>
    </source>
</evidence>
<organism evidence="5 6">
    <name type="scientific">Agaribacter marinus</name>
    <dbReference type="NCBI Taxonomy" id="1431249"/>
    <lineage>
        <taxon>Bacteria</taxon>
        <taxon>Pseudomonadati</taxon>
        <taxon>Pseudomonadota</taxon>
        <taxon>Gammaproteobacteria</taxon>
        <taxon>Alteromonadales</taxon>
        <taxon>Alteromonadaceae</taxon>
        <taxon>Agaribacter</taxon>
    </lineage>
</organism>
<dbReference type="AlphaFoldDB" id="A0AA37T1X6"/>
<dbReference type="EMBL" id="BSOT01000009">
    <property type="protein sequence ID" value="GLR72224.1"/>
    <property type="molecule type" value="Genomic_DNA"/>
</dbReference>
<dbReference type="InterPro" id="IPR016181">
    <property type="entry name" value="Acyl_CoA_acyltransferase"/>
</dbReference>
<keyword evidence="2" id="KW-0012">Acyltransferase</keyword>
<gene>
    <name evidence="5" type="ORF">GCM10007852_31320</name>
</gene>
<dbReference type="PANTHER" id="PTHR43792:SF8">
    <property type="entry name" value="[RIBOSOMAL PROTEIN US5]-ALANINE N-ACETYLTRANSFERASE"/>
    <property type="match status" value="1"/>
</dbReference>
<evidence type="ECO:0000313" key="5">
    <source>
        <dbReference type="EMBL" id="GLR72224.1"/>
    </source>
</evidence>
<feature type="domain" description="N-acetyltransferase" evidence="4">
    <location>
        <begin position="21"/>
        <end position="172"/>
    </location>
</feature>